<reference evidence="2 3" key="1">
    <citation type="submission" date="2018-06" db="EMBL/GenBank/DDBJ databases">
        <title>Comparative genomics reveals the genomic features of Rhizophagus irregularis, R. cerebriforme, R. diaphanum and Gigaspora rosea, and their symbiotic lifestyle signature.</title>
        <authorList>
            <person name="Morin E."/>
            <person name="San Clemente H."/>
            <person name="Chen E.C.H."/>
            <person name="De La Providencia I."/>
            <person name="Hainaut M."/>
            <person name="Kuo A."/>
            <person name="Kohler A."/>
            <person name="Murat C."/>
            <person name="Tang N."/>
            <person name="Roy S."/>
            <person name="Loubradou J."/>
            <person name="Henrissat B."/>
            <person name="Grigoriev I.V."/>
            <person name="Corradi N."/>
            <person name="Roux C."/>
            <person name="Martin F.M."/>
        </authorList>
    </citation>
    <scope>NUCLEOTIDE SEQUENCE [LARGE SCALE GENOMIC DNA]</scope>
    <source>
        <strain evidence="2 3">DAOM 194757</strain>
    </source>
</reference>
<proteinExistence type="predicted"/>
<feature type="compositionally biased region" description="Basic and acidic residues" evidence="1">
    <location>
        <begin position="28"/>
        <end position="60"/>
    </location>
</feature>
<evidence type="ECO:0000256" key="1">
    <source>
        <dbReference type="SAM" id="MobiDB-lite"/>
    </source>
</evidence>
<dbReference type="Proteomes" id="UP000266673">
    <property type="component" value="Unassembled WGS sequence"/>
</dbReference>
<gene>
    <name evidence="2" type="ORF">C2G38_2169917</name>
</gene>
<evidence type="ECO:0000313" key="2">
    <source>
        <dbReference type="EMBL" id="RIB23923.1"/>
    </source>
</evidence>
<comment type="caution">
    <text evidence="2">The sequence shown here is derived from an EMBL/GenBank/DDBJ whole genome shotgun (WGS) entry which is preliminary data.</text>
</comment>
<protein>
    <submittedName>
        <fullName evidence="2">Uncharacterized protein</fullName>
    </submittedName>
</protein>
<organism evidence="2 3">
    <name type="scientific">Gigaspora rosea</name>
    <dbReference type="NCBI Taxonomy" id="44941"/>
    <lineage>
        <taxon>Eukaryota</taxon>
        <taxon>Fungi</taxon>
        <taxon>Fungi incertae sedis</taxon>
        <taxon>Mucoromycota</taxon>
        <taxon>Glomeromycotina</taxon>
        <taxon>Glomeromycetes</taxon>
        <taxon>Diversisporales</taxon>
        <taxon>Gigasporaceae</taxon>
        <taxon>Gigaspora</taxon>
    </lineage>
</organism>
<feature type="compositionally biased region" description="Low complexity" evidence="1">
    <location>
        <begin position="1"/>
        <end position="25"/>
    </location>
</feature>
<sequence>MTSKMMTSRTTTSRTTTPRTTTPRKTTPRKEALNKRENIENGDSRTREIQEPELVLKEKY</sequence>
<feature type="region of interest" description="Disordered" evidence="1">
    <location>
        <begin position="1"/>
        <end position="60"/>
    </location>
</feature>
<dbReference type="AlphaFoldDB" id="A0A397VV81"/>
<keyword evidence="3" id="KW-1185">Reference proteome</keyword>
<evidence type="ECO:0000313" key="3">
    <source>
        <dbReference type="Proteomes" id="UP000266673"/>
    </source>
</evidence>
<dbReference type="EMBL" id="QKWP01000238">
    <property type="protein sequence ID" value="RIB23923.1"/>
    <property type="molecule type" value="Genomic_DNA"/>
</dbReference>
<name>A0A397VV81_9GLOM</name>
<accession>A0A397VV81</accession>